<feature type="compositionally biased region" description="Basic residues" evidence="8">
    <location>
        <begin position="382"/>
        <end position="391"/>
    </location>
</feature>
<dbReference type="InterPro" id="IPR050777">
    <property type="entry name" value="SET2_Histone-Lys_MeTrsfase"/>
</dbReference>
<keyword evidence="14" id="KW-1185">Reference proteome</keyword>
<evidence type="ECO:0000256" key="8">
    <source>
        <dbReference type="SAM" id="MobiDB-lite"/>
    </source>
</evidence>
<protein>
    <recommendedName>
        <fullName evidence="15">Histone-lysine N-methyltransferase NSD2</fullName>
    </recommendedName>
</protein>
<dbReference type="SUPFAM" id="SSF82199">
    <property type="entry name" value="SET domain"/>
    <property type="match status" value="1"/>
</dbReference>
<proteinExistence type="predicted"/>
<dbReference type="Gene3D" id="2.170.270.10">
    <property type="entry name" value="SET domain"/>
    <property type="match status" value="1"/>
</dbReference>
<comment type="subcellular location">
    <subcellularLocation>
        <location evidence="2">Chromosome</location>
    </subcellularLocation>
    <subcellularLocation>
        <location evidence="1">Nucleus</location>
    </subcellularLocation>
</comment>
<dbReference type="Pfam" id="PF00855">
    <property type="entry name" value="PWWP"/>
    <property type="match status" value="1"/>
</dbReference>
<dbReference type="InterPro" id="IPR003616">
    <property type="entry name" value="Post-SET_dom"/>
</dbReference>
<dbReference type="InterPro" id="IPR006560">
    <property type="entry name" value="AWS_dom"/>
</dbReference>
<dbReference type="Proteomes" id="UP000823941">
    <property type="component" value="Chromosome 26"/>
</dbReference>
<dbReference type="CDD" id="cd19173">
    <property type="entry name" value="SET_NSD"/>
    <property type="match status" value="1"/>
</dbReference>
<evidence type="ECO:0008006" key="15">
    <source>
        <dbReference type="Google" id="ProtNLM"/>
    </source>
</evidence>
<dbReference type="PROSITE" id="PS51215">
    <property type="entry name" value="AWS"/>
    <property type="match status" value="1"/>
</dbReference>
<feature type="domain" description="AWS" evidence="12">
    <location>
        <begin position="149"/>
        <end position="198"/>
    </location>
</feature>
<dbReference type="EMBL" id="JAHIBW010000026">
    <property type="protein sequence ID" value="KAG7297360.1"/>
    <property type="molecule type" value="Genomic_DNA"/>
</dbReference>
<dbReference type="InterPro" id="IPR046341">
    <property type="entry name" value="SET_dom_sf"/>
</dbReference>
<feature type="region of interest" description="Disordered" evidence="8">
    <location>
        <begin position="415"/>
        <end position="439"/>
    </location>
</feature>
<reference evidence="13 14" key="1">
    <citation type="submission" date="2021-06" db="EMBL/GenBank/DDBJ databases">
        <title>A haploid diamondback moth (Plutella xylostella L.) genome assembly resolves 31 chromosomes and identifies a diamide resistance mutation.</title>
        <authorList>
            <person name="Ward C.M."/>
            <person name="Perry K.D."/>
            <person name="Baker G."/>
            <person name="Powis K."/>
            <person name="Heckel D.G."/>
            <person name="Baxter S.W."/>
        </authorList>
    </citation>
    <scope>NUCLEOTIDE SEQUENCE [LARGE SCALE GENOMIC DNA]</scope>
    <source>
        <strain evidence="13 14">LV</strain>
        <tissue evidence="13">Single pupa</tissue>
    </source>
</reference>
<dbReference type="PROSITE" id="PS50868">
    <property type="entry name" value="POST_SET"/>
    <property type="match status" value="1"/>
</dbReference>
<dbReference type="PROSITE" id="PS50280">
    <property type="entry name" value="SET"/>
    <property type="match status" value="1"/>
</dbReference>
<evidence type="ECO:0000256" key="4">
    <source>
        <dbReference type="ARBA" id="ARBA00022603"/>
    </source>
</evidence>
<evidence type="ECO:0000259" key="12">
    <source>
        <dbReference type="PROSITE" id="PS51215"/>
    </source>
</evidence>
<dbReference type="CDD" id="cd05838">
    <property type="entry name" value="PWWP_NSD_rpt2"/>
    <property type="match status" value="1"/>
</dbReference>
<evidence type="ECO:0000256" key="5">
    <source>
        <dbReference type="ARBA" id="ARBA00022679"/>
    </source>
</evidence>
<accession>A0ABQ7PY19</accession>
<evidence type="ECO:0000259" key="11">
    <source>
        <dbReference type="PROSITE" id="PS50868"/>
    </source>
</evidence>
<evidence type="ECO:0000313" key="14">
    <source>
        <dbReference type="Proteomes" id="UP000823941"/>
    </source>
</evidence>
<comment type="caution">
    <text evidence="13">The sequence shown here is derived from an EMBL/GenBank/DDBJ whole genome shotgun (WGS) entry which is preliminary data.</text>
</comment>
<evidence type="ECO:0000256" key="6">
    <source>
        <dbReference type="ARBA" id="ARBA00022691"/>
    </source>
</evidence>
<keyword evidence="4" id="KW-0489">Methyltransferase</keyword>
<dbReference type="PANTHER" id="PTHR22884">
    <property type="entry name" value="SET DOMAIN PROTEINS"/>
    <property type="match status" value="1"/>
</dbReference>
<feature type="compositionally biased region" description="Basic residues" evidence="8">
    <location>
        <begin position="360"/>
        <end position="370"/>
    </location>
</feature>
<evidence type="ECO:0000256" key="2">
    <source>
        <dbReference type="ARBA" id="ARBA00004286"/>
    </source>
</evidence>
<organism evidence="13 14">
    <name type="scientific">Plutella xylostella</name>
    <name type="common">Diamondback moth</name>
    <name type="synonym">Plutella maculipennis</name>
    <dbReference type="NCBI Taxonomy" id="51655"/>
    <lineage>
        <taxon>Eukaryota</taxon>
        <taxon>Metazoa</taxon>
        <taxon>Ecdysozoa</taxon>
        <taxon>Arthropoda</taxon>
        <taxon>Hexapoda</taxon>
        <taxon>Insecta</taxon>
        <taxon>Pterygota</taxon>
        <taxon>Neoptera</taxon>
        <taxon>Endopterygota</taxon>
        <taxon>Lepidoptera</taxon>
        <taxon>Glossata</taxon>
        <taxon>Ditrysia</taxon>
        <taxon>Yponomeutoidea</taxon>
        <taxon>Plutellidae</taxon>
        <taxon>Plutella</taxon>
    </lineage>
</organism>
<keyword evidence="5" id="KW-0808">Transferase</keyword>
<sequence>MCEDCETGRLPLYGEMVWVKLGHYRWWPGIILHPCEIPDNIMAVKHSQGEFVVRFFGQYDHYWVNRGRVFPFQEGDTGKISSQKSKIDEAFTKAMEHAHKACEILKTAPPNEEELAEIQSSYLPPHYVKLKVNKPCSTAALKRTDDEESSLTSCECDPRDVAPCSVYSHCLNRMLLTECGPTCRAGERCQNRSFEKRVYPKMAPYRTPHRGWGLRTLEEIKQGQFVIEYVGELIDIEEFKRRMKRQHHVRDENYYYLTLDKDRMIDAGPKGNVARFMNHSCEPNCETQKWTVLGDVRVGLFALYDIPANTELTFNYNLECAGIDKKRCMCGAKRCSGYIGAKPKQEEAQPKKSMNINPKTGKRTYNKKRKPAEESPSANKPKVPKPRKERTKPKELTEIEKDLLIIKNATNGLMSSDSECSGRLSSLDREEKTAKEGQKALKRKRVSFSTEEIVLHNGDVEAPSVKKMKLDEEVGD</sequence>
<evidence type="ECO:0000256" key="3">
    <source>
        <dbReference type="ARBA" id="ARBA00022454"/>
    </source>
</evidence>
<dbReference type="SMART" id="SM00293">
    <property type="entry name" value="PWWP"/>
    <property type="match status" value="1"/>
</dbReference>
<evidence type="ECO:0000313" key="13">
    <source>
        <dbReference type="EMBL" id="KAG7297360.1"/>
    </source>
</evidence>
<dbReference type="PROSITE" id="PS50812">
    <property type="entry name" value="PWWP"/>
    <property type="match status" value="1"/>
</dbReference>
<keyword evidence="3" id="KW-0158">Chromosome</keyword>
<keyword evidence="7" id="KW-0539">Nucleus</keyword>
<keyword evidence="6" id="KW-0949">S-adenosyl-L-methionine</keyword>
<dbReference type="InterPro" id="IPR001214">
    <property type="entry name" value="SET_dom"/>
</dbReference>
<feature type="compositionally biased region" description="Basic and acidic residues" evidence="8">
    <location>
        <begin position="426"/>
        <end position="439"/>
    </location>
</feature>
<evidence type="ECO:0000256" key="1">
    <source>
        <dbReference type="ARBA" id="ARBA00004123"/>
    </source>
</evidence>
<gene>
    <name evidence="13" type="ORF">JYU34_019333</name>
</gene>
<evidence type="ECO:0000259" key="10">
    <source>
        <dbReference type="PROSITE" id="PS50812"/>
    </source>
</evidence>
<dbReference type="Pfam" id="PF17907">
    <property type="entry name" value="AWS"/>
    <property type="match status" value="1"/>
</dbReference>
<dbReference type="InterPro" id="IPR000313">
    <property type="entry name" value="PWWP_dom"/>
</dbReference>
<feature type="region of interest" description="Disordered" evidence="8">
    <location>
        <begin position="343"/>
        <end position="397"/>
    </location>
</feature>
<dbReference type="SMART" id="SM00570">
    <property type="entry name" value="AWS"/>
    <property type="match status" value="1"/>
</dbReference>
<feature type="domain" description="PWWP" evidence="10">
    <location>
        <begin position="13"/>
        <end position="75"/>
    </location>
</feature>
<evidence type="ECO:0000256" key="7">
    <source>
        <dbReference type="ARBA" id="ARBA00023242"/>
    </source>
</evidence>
<dbReference type="Pfam" id="PF00856">
    <property type="entry name" value="SET"/>
    <property type="match status" value="1"/>
</dbReference>
<dbReference type="SMART" id="SM00317">
    <property type="entry name" value="SET"/>
    <property type="match status" value="1"/>
</dbReference>
<evidence type="ECO:0000259" key="9">
    <source>
        <dbReference type="PROSITE" id="PS50280"/>
    </source>
</evidence>
<feature type="domain" description="Post-SET" evidence="11">
    <location>
        <begin position="324"/>
        <end position="340"/>
    </location>
</feature>
<feature type="domain" description="SET" evidence="9">
    <location>
        <begin position="200"/>
        <end position="317"/>
    </location>
</feature>
<name>A0ABQ7PY19_PLUXY</name>
<dbReference type="SUPFAM" id="SSF63748">
    <property type="entry name" value="Tudor/PWWP/MBT"/>
    <property type="match status" value="1"/>
</dbReference>
<dbReference type="Gene3D" id="2.30.30.140">
    <property type="match status" value="1"/>
</dbReference>